<name>A0A1I2Y8W9_9FIRM</name>
<dbReference type="PANTHER" id="PTHR46558:SF4">
    <property type="entry name" value="DNA-BIDING PHAGE PROTEIN"/>
    <property type="match status" value="1"/>
</dbReference>
<reference evidence="4" key="1">
    <citation type="submission" date="2016-10" db="EMBL/GenBank/DDBJ databases">
        <authorList>
            <person name="Varghese N."/>
            <person name="Submissions S."/>
        </authorList>
    </citation>
    <scope>NUCLEOTIDE SEQUENCE [LARGE SCALE GENOMIC DNA]</scope>
    <source>
        <strain evidence="4">DSM 17038</strain>
    </source>
</reference>
<dbReference type="AlphaFoldDB" id="A0A1I2Y8W9"/>
<dbReference type="EMBL" id="FOOX01000020">
    <property type="protein sequence ID" value="SFH22140.1"/>
    <property type="molecule type" value="Genomic_DNA"/>
</dbReference>
<dbReference type="Gene3D" id="1.10.260.40">
    <property type="entry name" value="lambda repressor-like DNA-binding domains"/>
    <property type="match status" value="1"/>
</dbReference>
<feature type="domain" description="HTH cro/C1-type" evidence="2">
    <location>
        <begin position="6"/>
        <end position="60"/>
    </location>
</feature>
<dbReference type="PROSITE" id="PS50943">
    <property type="entry name" value="HTH_CROC1"/>
    <property type="match status" value="1"/>
</dbReference>
<dbReference type="STRING" id="341036.SAMN05660649_04315"/>
<dbReference type="InterPro" id="IPR001387">
    <property type="entry name" value="Cro/C1-type_HTH"/>
</dbReference>
<dbReference type="SUPFAM" id="SSF47413">
    <property type="entry name" value="lambda repressor-like DNA-binding domains"/>
    <property type="match status" value="1"/>
</dbReference>
<sequence>MFGAQLRYFRKKQKLSQLELGRLVNKPQTTISDWETGKLLPDINEAVKLAATLGVKLTDLLEEQAS</sequence>
<protein>
    <submittedName>
        <fullName evidence="3">Helix-turn-helix</fullName>
    </submittedName>
</protein>
<evidence type="ECO:0000313" key="3">
    <source>
        <dbReference type="EMBL" id="SFH22140.1"/>
    </source>
</evidence>
<evidence type="ECO:0000313" key="4">
    <source>
        <dbReference type="Proteomes" id="UP000199337"/>
    </source>
</evidence>
<dbReference type="InterPro" id="IPR010982">
    <property type="entry name" value="Lambda_DNA-bd_dom_sf"/>
</dbReference>
<evidence type="ECO:0000256" key="1">
    <source>
        <dbReference type="ARBA" id="ARBA00023125"/>
    </source>
</evidence>
<dbReference type="PANTHER" id="PTHR46558">
    <property type="entry name" value="TRACRIPTIONAL REGULATORY PROTEIN-RELATED-RELATED"/>
    <property type="match status" value="1"/>
</dbReference>
<keyword evidence="4" id="KW-1185">Reference proteome</keyword>
<dbReference type="GO" id="GO:0003677">
    <property type="term" value="F:DNA binding"/>
    <property type="evidence" value="ECO:0007669"/>
    <property type="project" value="UniProtKB-KW"/>
</dbReference>
<proteinExistence type="predicted"/>
<evidence type="ECO:0000259" key="2">
    <source>
        <dbReference type="PROSITE" id="PS50943"/>
    </source>
</evidence>
<gene>
    <name evidence="3" type="ORF">SAMN05660649_04315</name>
</gene>
<keyword evidence="1" id="KW-0238">DNA-binding</keyword>
<dbReference type="CDD" id="cd00093">
    <property type="entry name" value="HTH_XRE"/>
    <property type="match status" value="1"/>
</dbReference>
<accession>A0A1I2Y8W9</accession>
<dbReference type="Pfam" id="PF01381">
    <property type="entry name" value="HTH_3"/>
    <property type="match status" value="1"/>
</dbReference>
<organism evidence="3 4">
    <name type="scientific">Desulfotruncus arcticus DSM 17038</name>
    <dbReference type="NCBI Taxonomy" id="1121424"/>
    <lineage>
        <taxon>Bacteria</taxon>
        <taxon>Bacillati</taxon>
        <taxon>Bacillota</taxon>
        <taxon>Clostridia</taxon>
        <taxon>Eubacteriales</taxon>
        <taxon>Desulfallaceae</taxon>
        <taxon>Desulfotruncus</taxon>
    </lineage>
</organism>
<dbReference type="Proteomes" id="UP000199337">
    <property type="component" value="Unassembled WGS sequence"/>
</dbReference>
<dbReference type="SMART" id="SM00530">
    <property type="entry name" value="HTH_XRE"/>
    <property type="match status" value="1"/>
</dbReference>